<dbReference type="InterPro" id="IPR022712">
    <property type="entry name" value="Beta_Casp"/>
</dbReference>
<dbReference type="SMART" id="SM00849">
    <property type="entry name" value="Lactamase_B"/>
    <property type="match status" value="1"/>
</dbReference>
<feature type="region of interest" description="Disordered" evidence="2">
    <location>
        <begin position="509"/>
        <end position="531"/>
    </location>
</feature>
<evidence type="ECO:0000259" key="3">
    <source>
        <dbReference type="SMART" id="SM00849"/>
    </source>
</evidence>
<feature type="compositionally biased region" description="Basic and acidic residues" evidence="2">
    <location>
        <begin position="510"/>
        <end position="523"/>
    </location>
</feature>
<dbReference type="Pfam" id="PF12706">
    <property type="entry name" value="Lactamase_B_2"/>
    <property type="match status" value="1"/>
</dbReference>
<organism evidence="4 5">
    <name type="scientific">Salinisphaera japonica YTM-1</name>
    <dbReference type="NCBI Taxonomy" id="1209778"/>
    <lineage>
        <taxon>Bacteria</taxon>
        <taxon>Pseudomonadati</taxon>
        <taxon>Pseudomonadota</taxon>
        <taxon>Gammaproteobacteria</taxon>
        <taxon>Salinisphaerales</taxon>
        <taxon>Salinisphaeraceae</taxon>
        <taxon>Salinisphaera</taxon>
    </lineage>
</organism>
<dbReference type="GO" id="GO:0004521">
    <property type="term" value="F:RNA endonuclease activity"/>
    <property type="evidence" value="ECO:0007669"/>
    <property type="project" value="TreeGrafter"/>
</dbReference>
<dbReference type="PANTHER" id="PTHR11203:SF37">
    <property type="entry name" value="INTEGRATOR COMPLEX SUBUNIT 11"/>
    <property type="match status" value="1"/>
</dbReference>
<dbReference type="GO" id="GO:0016787">
    <property type="term" value="F:hydrolase activity"/>
    <property type="evidence" value="ECO:0007669"/>
    <property type="project" value="UniProtKB-KW"/>
</dbReference>
<dbReference type="SUPFAM" id="SSF56281">
    <property type="entry name" value="Metallo-hydrolase/oxidoreductase"/>
    <property type="match status" value="1"/>
</dbReference>
<evidence type="ECO:0000313" key="5">
    <source>
        <dbReference type="Proteomes" id="UP000285310"/>
    </source>
</evidence>
<dbReference type="CDD" id="cd16295">
    <property type="entry name" value="TTHA0252-CPSF-like_MBL-fold"/>
    <property type="match status" value="1"/>
</dbReference>
<dbReference type="RefSeq" id="WP_123658026.1">
    <property type="nucleotide sequence ID" value="NZ_AYKG01000019.1"/>
</dbReference>
<reference evidence="4 5" key="1">
    <citation type="submission" date="2013-10" db="EMBL/GenBank/DDBJ databases">
        <title>Salinisphaera japonica YTM-1 Genome Sequencing.</title>
        <authorList>
            <person name="Lai Q."/>
            <person name="Li C."/>
            <person name="Shao Z."/>
        </authorList>
    </citation>
    <scope>NUCLEOTIDE SEQUENCE [LARGE SCALE GENOMIC DNA]</scope>
    <source>
        <strain evidence="4 5">YTM-1</strain>
    </source>
</reference>
<gene>
    <name evidence="4" type="ORF">SAJA_07510</name>
</gene>
<dbReference type="PANTHER" id="PTHR11203">
    <property type="entry name" value="CLEAVAGE AND POLYADENYLATION SPECIFICITY FACTOR FAMILY MEMBER"/>
    <property type="match status" value="1"/>
</dbReference>
<dbReference type="Proteomes" id="UP000285310">
    <property type="component" value="Unassembled WGS sequence"/>
</dbReference>
<protein>
    <submittedName>
        <fullName evidence="4">Beta-lactamase</fullName>
    </submittedName>
</protein>
<dbReference type="InterPro" id="IPR001279">
    <property type="entry name" value="Metallo-B-lactamas"/>
</dbReference>
<dbReference type="Gene3D" id="3.40.50.10890">
    <property type="match status" value="1"/>
</dbReference>
<dbReference type="Gene3D" id="3.60.15.10">
    <property type="entry name" value="Ribonuclease Z/Hydroxyacylglutathione hydrolase-like"/>
    <property type="match status" value="1"/>
</dbReference>
<evidence type="ECO:0000256" key="1">
    <source>
        <dbReference type="ARBA" id="ARBA00022801"/>
    </source>
</evidence>
<proteinExistence type="predicted"/>
<name>A0A423PT54_9GAMM</name>
<dbReference type="InterPro" id="IPR036866">
    <property type="entry name" value="RibonucZ/Hydroxyglut_hydro"/>
</dbReference>
<dbReference type="InParanoid" id="A0A423PT54"/>
<evidence type="ECO:0000313" key="4">
    <source>
        <dbReference type="EMBL" id="ROO28796.1"/>
    </source>
</evidence>
<keyword evidence="1" id="KW-0378">Hydrolase</keyword>
<keyword evidence="5" id="KW-1185">Reference proteome</keyword>
<dbReference type="OrthoDB" id="9803916at2"/>
<comment type="caution">
    <text evidence="4">The sequence shown here is derived from an EMBL/GenBank/DDBJ whole genome shotgun (WGS) entry which is preliminary data.</text>
</comment>
<sequence length="531" mass="57273">MQVTFIGGADGVTGSCTLLTDDRIGVRALVDCGAYAERPAGIPDGAPRLPFDARLLDFVVLTHAHRDHCGRLPQLHRAGFRGPVYCTDATAWMTRLALLDAAKFSREYDASDVEMIDFHTVDRWPDFVFDTPLRLHGLAITFHRSAHILGAVSATLGWRSRVGVARAITFSGDIGGNTPDNPYQSLLAGQTLPPSVDYMVVESTRGAEPARGPEYKSFDARIQAWADLLADSDARGGGPVIAPCFAIHRAQELWFDLDTVLRVTGAGAPDAAGRPRWLSLDAPLATRMTEVYAAALADRPGPAGAPAYRNPDMAARLGLADEAAVDDYLGALWRRVADNKAPGGTLRAMQDETLSRVIALAGSGMCEGGRIVDFIADQITNPAATIVLCGYAPPTTGAGRLRAYLNGEWPEGMALPLGNVRLDTSRIRARIVDFGDYYSGHGDLDALQRFVFDPAGPEARPRVPATVFLNHGETESRIALAETLRARADANTPGDRALARVILPTGGQRFDLDSPDQRRENMAPRRRRLSG</sequence>
<dbReference type="AlphaFoldDB" id="A0A423PT54"/>
<dbReference type="InterPro" id="IPR050698">
    <property type="entry name" value="MBL"/>
</dbReference>
<feature type="domain" description="Metallo-beta-lactamase" evidence="3">
    <location>
        <begin position="13"/>
        <end position="211"/>
    </location>
</feature>
<accession>A0A423PT54</accession>
<dbReference type="Pfam" id="PF10996">
    <property type="entry name" value="Beta-Casp"/>
    <property type="match status" value="1"/>
</dbReference>
<evidence type="ECO:0000256" key="2">
    <source>
        <dbReference type="SAM" id="MobiDB-lite"/>
    </source>
</evidence>
<dbReference type="EMBL" id="AYKG01000019">
    <property type="protein sequence ID" value="ROO28796.1"/>
    <property type="molecule type" value="Genomic_DNA"/>
</dbReference>